<comment type="catalytic activity">
    <reaction evidence="10">
        <text>di-trans,octa-cis-undecaprenyl diphospho-N-acetyl-alpha-D-muramoyl-L-alanyl-D-glutamyl-meso-2,6-diaminopimeloyl-D-alanyl-D-alanine + UDP-N-acetyl-alpha-D-glucosamine = di-trans,octa-cis-undecaprenyl diphospho-[N-acetyl-alpha-D-glucosaminyl-(1-&gt;4)]-N-acetyl-alpha-D-muramoyl-L-alanyl-D-glutamyl-meso-2,6-diaminopimeloyl-D-alanyl-D-alanine + UDP + H(+)</text>
        <dbReference type="Rhea" id="RHEA:31227"/>
        <dbReference type="ChEBI" id="CHEBI:15378"/>
        <dbReference type="ChEBI" id="CHEBI:57705"/>
        <dbReference type="ChEBI" id="CHEBI:58223"/>
        <dbReference type="ChEBI" id="CHEBI:61387"/>
        <dbReference type="ChEBI" id="CHEBI:61388"/>
        <dbReference type="EC" id="2.4.1.227"/>
    </reaction>
</comment>
<evidence type="ECO:0000256" key="3">
    <source>
        <dbReference type="ARBA" id="ARBA00022676"/>
    </source>
</evidence>
<dbReference type="GO" id="GO:0005886">
    <property type="term" value="C:plasma membrane"/>
    <property type="evidence" value="ECO:0007669"/>
    <property type="project" value="UniProtKB-SubCell"/>
</dbReference>
<evidence type="ECO:0000256" key="5">
    <source>
        <dbReference type="ARBA" id="ARBA00022960"/>
    </source>
</evidence>
<organism evidence="14 15">
    <name type="scientific">Rothia dentocariosa</name>
    <dbReference type="NCBI Taxonomy" id="2047"/>
    <lineage>
        <taxon>Bacteria</taxon>
        <taxon>Bacillati</taxon>
        <taxon>Actinomycetota</taxon>
        <taxon>Actinomycetes</taxon>
        <taxon>Micrococcales</taxon>
        <taxon>Micrococcaceae</taxon>
        <taxon>Rothia</taxon>
    </lineage>
</organism>
<feature type="binding site" evidence="10">
    <location>
        <position position="199"/>
    </location>
    <ligand>
        <name>UDP-N-acetyl-alpha-D-glucosamine</name>
        <dbReference type="ChEBI" id="CHEBI:57705"/>
    </ligand>
</feature>
<dbReference type="Proteomes" id="UP000769484">
    <property type="component" value="Unassembled WGS sequence"/>
</dbReference>
<dbReference type="Gene3D" id="3.40.50.2000">
    <property type="entry name" value="Glycogen Phosphorylase B"/>
    <property type="match status" value="2"/>
</dbReference>
<feature type="domain" description="Glycosyl transferase family 28 C-terminal" evidence="12">
    <location>
        <begin position="192"/>
        <end position="353"/>
    </location>
</feature>
<feature type="binding site" evidence="10">
    <location>
        <position position="296"/>
    </location>
    <ligand>
        <name>UDP-N-acetyl-alpha-D-glucosamine</name>
        <dbReference type="ChEBI" id="CHEBI:57705"/>
    </ligand>
</feature>
<dbReference type="GO" id="GO:0050511">
    <property type="term" value="F:undecaprenyldiphospho-muramoylpentapeptide beta-N-acetylglucosaminyltransferase activity"/>
    <property type="evidence" value="ECO:0007669"/>
    <property type="project" value="UniProtKB-UniRule"/>
</dbReference>
<evidence type="ECO:0000256" key="9">
    <source>
        <dbReference type="ARBA" id="ARBA00023316"/>
    </source>
</evidence>
<dbReference type="HAMAP" id="MF_00033">
    <property type="entry name" value="MurG"/>
    <property type="match status" value="1"/>
</dbReference>
<keyword evidence="4 10" id="KW-0808">Transferase</keyword>
<comment type="similarity">
    <text evidence="10">Belongs to the glycosyltransferase 28 family. MurG subfamily.</text>
</comment>
<dbReference type="UniPathway" id="UPA00219"/>
<dbReference type="InterPro" id="IPR004276">
    <property type="entry name" value="GlycoTrans_28_N"/>
</dbReference>
<evidence type="ECO:0000256" key="4">
    <source>
        <dbReference type="ARBA" id="ARBA00022679"/>
    </source>
</evidence>
<comment type="pathway">
    <text evidence="10">Cell wall biogenesis; peptidoglycan biosynthesis.</text>
</comment>
<dbReference type="RefSeq" id="WP_004004391.1">
    <property type="nucleotide sequence ID" value="NZ_CAKARO010000019.1"/>
</dbReference>
<dbReference type="GeneID" id="29743098"/>
<dbReference type="NCBIfam" id="TIGR01133">
    <property type="entry name" value="murG"/>
    <property type="match status" value="1"/>
</dbReference>
<dbReference type="CDD" id="cd03785">
    <property type="entry name" value="GT28_MurG"/>
    <property type="match status" value="1"/>
</dbReference>
<keyword evidence="8 10" id="KW-0131">Cell cycle</keyword>
<keyword evidence="6 10" id="KW-0573">Peptidoglycan synthesis</keyword>
<dbReference type="PANTHER" id="PTHR21015:SF22">
    <property type="entry name" value="GLYCOSYLTRANSFERASE"/>
    <property type="match status" value="1"/>
</dbReference>
<feature type="binding site" evidence="10">
    <location>
        <position position="128"/>
    </location>
    <ligand>
        <name>UDP-N-acetyl-alpha-D-glucosamine</name>
        <dbReference type="ChEBI" id="CHEBI:57705"/>
    </ligand>
</feature>
<sequence>MSKAPSVVLAGGGTAGHINPMLAIAREIRRIEPEANILTLGTKDKMEAQLVPEAGFDIEFIPRVAFPRSLSLNALTFLPRFAKAISQTRKILKDANADVVVGVGGYVCPPAYLAAFFSRIPVVIHEANAKPGLANKLGGPLAKFVGVAFSNTPFPRAKLVGMPMKDEIAHLNRRAARAQARHTLGLDPDKPVLIVTGGSLGAQSLNNAVAENITNFEDWGFQVLHITGKGKAIVDDSGEPVTAPNYRQIEFSHGMQDVYAAADLLIVRAGAATVSEVAAVGVPAIFVPLPFGNGEQSLNARSLVMAEAALLIEDKKMTGAWFAREIPSLMADAQKLKEMGRRAYKLGIRDAAHVMAEATLKVVK</sequence>
<evidence type="ECO:0000313" key="15">
    <source>
        <dbReference type="Proteomes" id="UP000219947"/>
    </source>
</evidence>
<dbReference type="AlphaFoldDB" id="A0A2A8D6I2"/>
<comment type="caution">
    <text evidence="10">Lacks conserved residue(s) required for the propagation of feature annotation.</text>
</comment>
<evidence type="ECO:0000256" key="8">
    <source>
        <dbReference type="ARBA" id="ARBA00023306"/>
    </source>
</evidence>
<reference evidence="13" key="2">
    <citation type="submission" date="2020-04" db="EMBL/GenBank/DDBJ databases">
        <title>Deep metagenomics examines the oral microbiome during advanced dental caries in children, revealing novel taxa and co-occurrences with host molecules.</title>
        <authorList>
            <person name="Baker J.L."/>
            <person name="Morton J.T."/>
            <person name="Dinis M."/>
            <person name="Alvarez R."/>
            <person name="Tran N.C."/>
            <person name="Knight R."/>
            <person name="Edlund A."/>
        </authorList>
    </citation>
    <scope>NUCLEOTIDE SEQUENCE</scope>
    <source>
        <strain evidence="13">JCVI_47_bin.4</strain>
    </source>
</reference>
<dbReference type="PANTHER" id="PTHR21015">
    <property type="entry name" value="UDP-N-ACETYLGLUCOSAMINE--N-ACETYLMURAMYL-(PENTAPEPTIDE) PYROPHOSPHORYL-UNDECAPRENOL N-ACETYLGLUCOSAMINE TRANSFERASE 1"/>
    <property type="match status" value="1"/>
</dbReference>
<dbReference type="GO" id="GO:0009252">
    <property type="term" value="P:peptidoglycan biosynthetic process"/>
    <property type="evidence" value="ECO:0007669"/>
    <property type="project" value="UniProtKB-UniRule"/>
</dbReference>
<dbReference type="GO" id="GO:0005975">
    <property type="term" value="P:carbohydrate metabolic process"/>
    <property type="evidence" value="ECO:0007669"/>
    <property type="project" value="InterPro"/>
</dbReference>
<accession>A0A2A8D6I2</accession>
<protein>
    <recommendedName>
        <fullName evidence="10">UDP-N-acetylglucosamine--N-acetylmuramyl-(pentapeptide) pyrophosphoryl-undecaprenol N-acetylglucosamine transferase</fullName>
        <ecNumber evidence="10">2.4.1.227</ecNumber>
    </recommendedName>
    <alternativeName>
        <fullName evidence="10">Undecaprenyl-PP-MurNAc-pentapeptide-UDPGlcNAc GlcNAc transferase</fullName>
    </alternativeName>
</protein>
<keyword evidence="9 10" id="KW-0961">Cell wall biogenesis/degradation</keyword>
<name>A0A2A8D6I2_9MICC</name>
<dbReference type="Pfam" id="PF04101">
    <property type="entry name" value="Glyco_tran_28_C"/>
    <property type="match status" value="1"/>
</dbReference>
<keyword evidence="3 10" id="KW-0328">Glycosyltransferase</keyword>
<dbReference type="Pfam" id="PF03033">
    <property type="entry name" value="Glyco_transf_28"/>
    <property type="match status" value="1"/>
</dbReference>
<dbReference type="GO" id="GO:0051301">
    <property type="term" value="P:cell division"/>
    <property type="evidence" value="ECO:0007669"/>
    <property type="project" value="UniProtKB-KW"/>
</dbReference>
<gene>
    <name evidence="10 14" type="primary">murG</name>
    <name evidence="14" type="ORF">CRM92_00285</name>
    <name evidence="13" type="ORF">HXO56_01595</name>
</gene>
<proteinExistence type="inferred from homology"/>
<evidence type="ECO:0000313" key="14">
    <source>
        <dbReference type="EMBL" id="PEN16521.1"/>
    </source>
</evidence>
<keyword evidence="7 10" id="KW-0472">Membrane</keyword>
<dbReference type="InterPro" id="IPR006009">
    <property type="entry name" value="GlcNAc_MurG"/>
</dbReference>
<dbReference type="EC" id="2.4.1.227" evidence="10"/>
<comment type="function">
    <text evidence="10">Cell wall formation. Catalyzes the transfer of a GlcNAc subunit on undecaprenyl-pyrophosphoryl-MurNAc-pentapeptide (lipid intermediate I) to form undecaprenyl-pyrophosphoryl-MurNAc-(pentapeptide)GlcNAc (lipid intermediate II).</text>
</comment>
<keyword evidence="1 10" id="KW-1003">Cell membrane</keyword>
<evidence type="ECO:0000256" key="10">
    <source>
        <dbReference type="HAMAP-Rule" id="MF_00033"/>
    </source>
</evidence>
<dbReference type="EMBL" id="PDEV01000001">
    <property type="protein sequence ID" value="PEN16521.1"/>
    <property type="molecule type" value="Genomic_DNA"/>
</dbReference>
<dbReference type="SUPFAM" id="SSF53756">
    <property type="entry name" value="UDP-Glycosyltransferase/glycogen phosphorylase"/>
    <property type="match status" value="1"/>
</dbReference>
<evidence type="ECO:0000256" key="1">
    <source>
        <dbReference type="ARBA" id="ARBA00022475"/>
    </source>
</evidence>
<evidence type="ECO:0000256" key="7">
    <source>
        <dbReference type="ARBA" id="ARBA00023136"/>
    </source>
</evidence>
<keyword evidence="2 10" id="KW-0132">Cell division</keyword>
<feature type="binding site" evidence="10">
    <location>
        <begin position="14"/>
        <end position="16"/>
    </location>
    <ligand>
        <name>UDP-N-acetyl-alpha-D-glucosamine</name>
        <dbReference type="ChEBI" id="CHEBI:57705"/>
    </ligand>
</feature>
<evidence type="ECO:0000256" key="2">
    <source>
        <dbReference type="ARBA" id="ARBA00022618"/>
    </source>
</evidence>
<dbReference type="EMBL" id="JABZXJ010000004">
    <property type="protein sequence ID" value="MBF1648783.1"/>
    <property type="molecule type" value="Genomic_DNA"/>
</dbReference>
<evidence type="ECO:0000256" key="6">
    <source>
        <dbReference type="ARBA" id="ARBA00022984"/>
    </source>
</evidence>
<evidence type="ECO:0000313" key="13">
    <source>
        <dbReference type="EMBL" id="MBF1648783.1"/>
    </source>
</evidence>
<dbReference type="OMA" id="AADMMLC"/>
<feature type="domain" description="Glycosyltransferase family 28 N-terminal" evidence="11">
    <location>
        <begin position="7"/>
        <end position="143"/>
    </location>
</feature>
<comment type="caution">
    <text evidence="14">The sequence shown here is derived from an EMBL/GenBank/DDBJ whole genome shotgun (WGS) entry which is preliminary data.</text>
</comment>
<keyword evidence="15" id="KW-1185">Reference proteome</keyword>
<dbReference type="GO" id="GO:0008360">
    <property type="term" value="P:regulation of cell shape"/>
    <property type="evidence" value="ECO:0007669"/>
    <property type="project" value="UniProtKB-KW"/>
</dbReference>
<dbReference type="InterPro" id="IPR007235">
    <property type="entry name" value="Glyco_trans_28_C"/>
</dbReference>
<evidence type="ECO:0000259" key="11">
    <source>
        <dbReference type="Pfam" id="PF03033"/>
    </source>
</evidence>
<dbReference type="Proteomes" id="UP000219947">
    <property type="component" value="Unassembled WGS sequence"/>
</dbReference>
<dbReference type="GO" id="GO:0071555">
    <property type="term" value="P:cell wall organization"/>
    <property type="evidence" value="ECO:0007669"/>
    <property type="project" value="UniProtKB-KW"/>
</dbReference>
<evidence type="ECO:0000259" key="12">
    <source>
        <dbReference type="Pfam" id="PF04101"/>
    </source>
</evidence>
<reference evidence="14" key="1">
    <citation type="submission" date="2017-10" db="EMBL/GenBank/DDBJ databases">
        <title>Kefir isolates.</title>
        <authorList>
            <person name="Kim Y."/>
            <person name="Blasche S."/>
        </authorList>
    </citation>
    <scope>NUCLEOTIDE SEQUENCE [LARGE SCALE GENOMIC DNA]</scope>
    <source>
        <strain evidence="14">OG2-2</strain>
    </source>
</reference>
<comment type="subcellular location">
    <subcellularLocation>
        <location evidence="10">Cell membrane</location>
        <topology evidence="10">Peripheral membrane protein</topology>
        <orientation evidence="10">Cytoplasmic side</orientation>
    </subcellularLocation>
</comment>
<keyword evidence="5 10" id="KW-0133">Cell shape</keyword>